<evidence type="ECO:0000256" key="2">
    <source>
        <dbReference type="ARBA" id="ARBA00023002"/>
    </source>
</evidence>
<dbReference type="PANTHER" id="PTHR43060:SF15">
    <property type="entry name" value="3-HYDROXYISOBUTYRATE DEHYDROGENASE-LIKE 1, MITOCHONDRIAL-RELATED"/>
    <property type="match status" value="1"/>
</dbReference>
<dbReference type="InterPro" id="IPR002204">
    <property type="entry name" value="3-OH-isobutyrate_DH-rel_CS"/>
</dbReference>
<dbReference type="InterPro" id="IPR036291">
    <property type="entry name" value="NAD(P)-bd_dom_sf"/>
</dbReference>
<protein>
    <submittedName>
        <fullName evidence="7">NAD(P)-dependent oxidoreductase</fullName>
    </submittedName>
</protein>
<evidence type="ECO:0000256" key="3">
    <source>
        <dbReference type="ARBA" id="ARBA00023027"/>
    </source>
</evidence>
<evidence type="ECO:0000259" key="6">
    <source>
        <dbReference type="Pfam" id="PF14833"/>
    </source>
</evidence>
<dbReference type="PROSITE" id="PS00895">
    <property type="entry name" value="3_HYDROXYISOBUT_DH"/>
    <property type="match status" value="1"/>
</dbReference>
<evidence type="ECO:0000313" key="7">
    <source>
        <dbReference type="EMBL" id="QDL38655.1"/>
    </source>
</evidence>
<dbReference type="OrthoDB" id="9777604at2"/>
<feature type="domain" description="6-phosphogluconate dehydrogenase NADP-binding" evidence="5">
    <location>
        <begin position="9"/>
        <end position="168"/>
    </location>
</feature>
<keyword evidence="2" id="KW-0560">Oxidoreductase</keyword>
<feature type="domain" description="3-hydroxyisobutyrate dehydrogenase-like NAD-binding" evidence="6">
    <location>
        <begin position="171"/>
        <end position="290"/>
    </location>
</feature>
<keyword evidence="3" id="KW-0520">NAD</keyword>
<dbReference type="Pfam" id="PF14833">
    <property type="entry name" value="NAD_binding_11"/>
    <property type="match status" value="1"/>
</dbReference>
<evidence type="ECO:0000256" key="4">
    <source>
        <dbReference type="PIRSR" id="PIRSR000103-1"/>
    </source>
</evidence>
<dbReference type="GO" id="GO:0051287">
    <property type="term" value="F:NAD binding"/>
    <property type="evidence" value="ECO:0007669"/>
    <property type="project" value="InterPro"/>
</dbReference>
<dbReference type="InterPro" id="IPR013328">
    <property type="entry name" value="6PGD_dom2"/>
</dbReference>
<dbReference type="InterPro" id="IPR008927">
    <property type="entry name" value="6-PGluconate_DH-like_C_sf"/>
</dbReference>
<dbReference type="Proteomes" id="UP000316798">
    <property type="component" value="Chromosome"/>
</dbReference>
<evidence type="ECO:0000313" key="8">
    <source>
        <dbReference type="Proteomes" id="UP000316798"/>
    </source>
</evidence>
<dbReference type="GO" id="GO:0050661">
    <property type="term" value="F:NADP binding"/>
    <property type="evidence" value="ECO:0007669"/>
    <property type="project" value="InterPro"/>
</dbReference>
<dbReference type="SUPFAM" id="SSF51735">
    <property type="entry name" value="NAD(P)-binding Rossmann-fold domains"/>
    <property type="match status" value="1"/>
</dbReference>
<keyword evidence="8" id="KW-1185">Reference proteome</keyword>
<dbReference type="InterPro" id="IPR006115">
    <property type="entry name" value="6PGDH_NADP-bd"/>
</dbReference>
<dbReference type="EMBL" id="CP035503">
    <property type="protein sequence ID" value="QDL38655.1"/>
    <property type="molecule type" value="Genomic_DNA"/>
</dbReference>
<dbReference type="PIRSF" id="PIRSF000103">
    <property type="entry name" value="HIBADH"/>
    <property type="match status" value="1"/>
</dbReference>
<evidence type="ECO:0000259" key="5">
    <source>
        <dbReference type="Pfam" id="PF03446"/>
    </source>
</evidence>
<dbReference type="InterPro" id="IPR015815">
    <property type="entry name" value="HIBADH-related"/>
</dbReference>
<organism evidence="7 8">
    <name type="scientific">Rhodoferax sediminis</name>
    <dbReference type="NCBI Taxonomy" id="2509614"/>
    <lineage>
        <taxon>Bacteria</taxon>
        <taxon>Pseudomonadati</taxon>
        <taxon>Pseudomonadota</taxon>
        <taxon>Betaproteobacteria</taxon>
        <taxon>Burkholderiales</taxon>
        <taxon>Comamonadaceae</taxon>
        <taxon>Rhodoferax</taxon>
    </lineage>
</organism>
<dbReference type="InterPro" id="IPR029154">
    <property type="entry name" value="HIBADH-like_NADP-bd"/>
</dbReference>
<dbReference type="PANTHER" id="PTHR43060">
    <property type="entry name" value="3-HYDROXYISOBUTYRATE DEHYDROGENASE-LIKE 1, MITOCHONDRIAL-RELATED"/>
    <property type="match status" value="1"/>
</dbReference>
<dbReference type="Gene3D" id="1.10.1040.10">
    <property type="entry name" value="N-(1-d-carboxylethyl)-l-norvaline Dehydrogenase, domain 2"/>
    <property type="match status" value="1"/>
</dbReference>
<dbReference type="GO" id="GO:0016491">
    <property type="term" value="F:oxidoreductase activity"/>
    <property type="evidence" value="ECO:0007669"/>
    <property type="project" value="UniProtKB-KW"/>
</dbReference>
<feature type="active site" evidence="4">
    <location>
        <position position="177"/>
    </location>
</feature>
<dbReference type="Gene3D" id="3.40.50.720">
    <property type="entry name" value="NAD(P)-binding Rossmann-like Domain"/>
    <property type="match status" value="1"/>
</dbReference>
<dbReference type="SUPFAM" id="SSF48179">
    <property type="entry name" value="6-phosphogluconate dehydrogenase C-terminal domain-like"/>
    <property type="match status" value="1"/>
</dbReference>
<sequence length="302" mass="31435">MNSQPREKTVGFVGLGSMGSPMAANLLKAGHLLVVYDIDKTKVDQTVSLGAQAGAGPADVARRASRMISMVDTTAQAEEVIVGPAGFIQTAQSGDLVISMSTIDPMALKRMHELLAAKGVALIDAPVSGMDKGAKEGTLKAFVGGDAAALERARSILKDMTAEITHIGGIGQGAAMKLINNMIFQVARITIAEALVVGAKAGIEPKQLFAVISKATGNSIAFQSAGSRMLSRDFVGSRLDSTFKDMELQTQLGKSLQVPMFMANIAQQVCELGRGAGLGSEDGAAIVKVYEQFAHITLGDGD</sequence>
<gene>
    <name evidence="7" type="ORF">EUB48_16185</name>
</gene>
<reference evidence="7 8" key="1">
    <citation type="submission" date="2019-01" db="EMBL/GenBank/DDBJ databases">
        <title>Genomic insights into a novel species Rhodoferax sp.</title>
        <authorList>
            <person name="Jin L."/>
        </authorList>
    </citation>
    <scope>NUCLEOTIDE SEQUENCE [LARGE SCALE GENOMIC DNA]</scope>
    <source>
        <strain evidence="7 8">CHu59-6-5</strain>
    </source>
</reference>
<dbReference type="AlphaFoldDB" id="A0A515DE29"/>
<evidence type="ECO:0000256" key="1">
    <source>
        <dbReference type="ARBA" id="ARBA00009080"/>
    </source>
</evidence>
<comment type="similarity">
    <text evidence="1">Belongs to the HIBADH-related family.</text>
</comment>
<dbReference type="RefSeq" id="WP_142820092.1">
    <property type="nucleotide sequence ID" value="NZ_CP035503.1"/>
</dbReference>
<dbReference type="GO" id="GO:0016054">
    <property type="term" value="P:organic acid catabolic process"/>
    <property type="evidence" value="ECO:0007669"/>
    <property type="project" value="UniProtKB-ARBA"/>
</dbReference>
<dbReference type="Pfam" id="PF03446">
    <property type="entry name" value="NAD_binding_2"/>
    <property type="match status" value="1"/>
</dbReference>
<dbReference type="KEGG" id="rhf:EUB48_16185"/>
<name>A0A515DE29_9BURK</name>
<accession>A0A515DE29</accession>
<proteinExistence type="inferred from homology"/>